<proteinExistence type="predicted"/>
<gene>
    <name evidence="1" type="ORF">CLPA_c20570</name>
    <name evidence="2" type="ORF">CP6013_01122</name>
</gene>
<keyword evidence="4" id="KW-1185">Reference proteome</keyword>
<dbReference type="Pfam" id="PF12244">
    <property type="entry name" value="DUF3606"/>
    <property type="match status" value="1"/>
</dbReference>
<dbReference type="AlphaFoldDB" id="A0A0H3J514"/>
<name>A0A0H3J514_CLOPA</name>
<dbReference type="GeneID" id="93074208"/>
<reference evidence="2" key="2">
    <citation type="submission" date="2015-10" db="EMBL/GenBank/DDBJ databases">
        <title>Improved Draft Genome Sequence of Clostridium pasteurianum Strain ATCC 6013 (DSM 525) Using a Hybrid Next-Generation Sequencing Approach.</title>
        <authorList>
            <person name="Pyne M.E."/>
            <person name="Utturkar S.M."/>
            <person name="Brown S.D."/>
            <person name="Moo-Young M."/>
            <person name="Chung D.A."/>
            <person name="Chou P.C."/>
        </authorList>
    </citation>
    <scope>NUCLEOTIDE SEQUENCE</scope>
    <source>
        <strain evidence="2">ATCC 6013</strain>
    </source>
</reference>
<dbReference type="Proteomes" id="UP000030905">
    <property type="component" value="Chromosome"/>
</dbReference>
<reference evidence="2 3" key="3">
    <citation type="journal article" name="Genome Announc.">
        <title>Improved Draft Genome Sequence of Clostridium pasteurianum Strain ATCC 6013 (DSM 525) Using a Hybrid Next-Generation Sequencing Approach.</title>
        <authorList>
            <person name="Pyne M.E."/>
            <person name="Utturkar S."/>
            <person name="Brown S.D."/>
            <person name="Moo-Young M."/>
            <person name="Chung D.A."/>
            <person name="Chou C.P."/>
        </authorList>
    </citation>
    <scope>NUCLEOTIDE SEQUENCE [LARGE SCALE GENOMIC DNA]</scope>
    <source>
        <strain evidence="2 3">ATCC 6013</strain>
    </source>
</reference>
<evidence type="ECO:0000313" key="3">
    <source>
        <dbReference type="Proteomes" id="UP000028042"/>
    </source>
</evidence>
<dbReference type="KEGG" id="cpat:CLPA_c20570"/>
<evidence type="ECO:0000313" key="2">
    <source>
        <dbReference type="EMBL" id="KRU11875.1"/>
    </source>
</evidence>
<dbReference type="RefSeq" id="WP_003442186.1">
    <property type="nucleotide sequence ID" value="NZ_ANZB01000002.1"/>
</dbReference>
<evidence type="ECO:0008006" key="5">
    <source>
        <dbReference type="Google" id="ProtNLM"/>
    </source>
</evidence>
<dbReference type="PATRIC" id="fig|1262449.3.peg.938"/>
<sequence>MNDNSEIKETPDEPRINIEEPWEMNLWCALLKCTKDELLTAIKLVGNHEKDIRNYLNSKNE</sequence>
<dbReference type="Proteomes" id="UP000028042">
    <property type="component" value="Unassembled WGS sequence"/>
</dbReference>
<dbReference type="KEGG" id="cpae:CPAST_c20570"/>
<evidence type="ECO:0000313" key="4">
    <source>
        <dbReference type="Proteomes" id="UP000030905"/>
    </source>
</evidence>
<organism evidence="1 4">
    <name type="scientific">Clostridium pasteurianum DSM 525 = ATCC 6013</name>
    <dbReference type="NCBI Taxonomy" id="1262449"/>
    <lineage>
        <taxon>Bacteria</taxon>
        <taxon>Bacillati</taxon>
        <taxon>Bacillota</taxon>
        <taxon>Clostridia</taxon>
        <taxon>Eubacteriales</taxon>
        <taxon>Clostridiaceae</taxon>
        <taxon>Clostridium</taxon>
    </lineage>
</organism>
<dbReference type="InterPro" id="IPR022037">
    <property type="entry name" value="DUF3606"/>
</dbReference>
<accession>A0A0H3J514</accession>
<protein>
    <recommendedName>
        <fullName evidence="5">DUF3606 domain-containing protein</fullName>
    </recommendedName>
</protein>
<dbReference type="EMBL" id="CP009268">
    <property type="protein sequence ID" value="AJA52115.1"/>
    <property type="molecule type" value="Genomic_DNA"/>
</dbReference>
<evidence type="ECO:0000313" key="1">
    <source>
        <dbReference type="EMBL" id="AJA52115.1"/>
    </source>
</evidence>
<dbReference type="EMBL" id="JPGY02000001">
    <property type="protein sequence ID" value="KRU11875.1"/>
    <property type="molecule type" value="Genomic_DNA"/>
</dbReference>
<reference evidence="1 4" key="1">
    <citation type="journal article" date="2015" name="Genome Announc.">
        <title>Complete Genome Sequence of the Nitrogen-Fixing and Solvent-Producing Clostridium pasteurianum DSM 525.</title>
        <authorList>
            <person name="Poehlein A."/>
            <person name="Grosse-Honebrink A."/>
            <person name="Zhang Y."/>
            <person name="Minton N.P."/>
            <person name="Daniel R."/>
        </authorList>
    </citation>
    <scope>NUCLEOTIDE SEQUENCE [LARGE SCALE GENOMIC DNA]</scope>
    <source>
        <strain evidence="1">DSM 525</strain>
        <strain evidence="4">DSM 525 / ATCC 6013</strain>
    </source>
</reference>